<proteinExistence type="predicted"/>
<reference evidence="2" key="1">
    <citation type="submission" date="2021-06" db="EMBL/GenBank/DDBJ databases">
        <title>Genome Sequence of Mortierella hyaline Strain SCG-10, a Cold-Adapted, Nitrate-Reducing Fungus Isolated from Soil in Minnesota, USA.</title>
        <authorList>
            <person name="Aldossari N."/>
        </authorList>
    </citation>
    <scope>NUCLEOTIDE SEQUENCE</scope>
    <source>
        <strain evidence="2">SCG-10</strain>
    </source>
</reference>
<evidence type="ECO:0000313" key="2">
    <source>
        <dbReference type="EMBL" id="KAG9066218.1"/>
    </source>
</evidence>
<gene>
    <name evidence="2" type="ORF">KI688_001439</name>
</gene>
<feature type="compositionally biased region" description="Low complexity" evidence="1">
    <location>
        <begin position="37"/>
        <end position="81"/>
    </location>
</feature>
<keyword evidence="3" id="KW-1185">Reference proteome</keyword>
<dbReference type="Proteomes" id="UP000707451">
    <property type="component" value="Unassembled WGS sequence"/>
</dbReference>
<feature type="region of interest" description="Disordered" evidence="1">
    <location>
        <begin position="29"/>
        <end position="81"/>
    </location>
</feature>
<evidence type="ECO:0000313" key="3">
    <source>
        <dbReference type="Proteomes" id="UP000707451"/>
    </source>
</evidence>
<organism evidence="2 3">
    <name type="scientific">Linnemannia hyalina</name>
    <dbReference type="NCBI Taxonomy" id="64524"/>
    <lineage>
        <taxon>Eukaryota</taxon>
        <taxon>Fungi</taxon>
        <taxon>Fungi incertae sedis</taxon>
        <taxon>Mucoromycota</taxon>
        <taxon>Mortierellomycotina</taxon>
        <taxon>Mortierellomycetes</taxon>
        <taxon>Mortierellales</taxon>
        <taxon>Mortierellaceae</taxon>
        <taxon>Linnemannia</taxon>
    </lineage>
</organism>
<name>A0A9P8BSF6_9FUNG</name>
<sequence length="291" mass="31330">MDIPAMVEAFAGTAVGTAEIPNLSLPPAQLLPTKSMAPQAPQQPQELQEASCVSTGSISAGSSIHRSSSVRTASSRSSKSSNCKLTSSAILRLLADFAENFKKFTVLEAFEDEADNAEICAVLEARPGGLLQELNGSERAYLALICVLESAKKDDGSRSTKALGDTLKIAKFAKAMIDVMRAKVPEAVHHQLAAYCFRLNALYTLQQRSGRFNQLYYETSVAFPPRWDTLTAEDITTVIGQVMALRKELVSYNNRLAIWKKGHKAAKESIKPVIPALSTPASTPKNGSASV</sequence>
<comment type="caution">
    <text evidence="2">The sequence shown here is derived from an EMBL/GenBank/DDBJ whole genome shotgun (WGS) entry which is preliminary data.</text>
</comment>
<dbReference type="AlphaFoldDB" id="A0A9P8BSF6"/>
<dbReference type="OrthoDB" id="2438152at2759"/>
<protein>
    <submittedName>
        <fullName evidence="2">Uncharacterized protein</fullName>
    </submittedName>
</protein>
<dbReference type="EMBL" id="JAHRHY010000010">
    <property type="protein sequence ID" value="KAG9066218.1"/>
    <property type="molecule type" value="Genomic_DNA"/>
</dbReference>
<evidence type="ECO:0000256" key="1">
    <source>
        <dbReference type="SAM" id="MobiDB-lite"/>
    </source>
</evidence>
<accession>A0A9P8BSF6</accession>